<comment type="caution">
    <text evidence="3">The sequence shown here is derived from an EMBL/GenBank/DDBJ whole genome shotgun (WGS) entry which is preliminary data.</text>
</comment>
<organism evidence="3 4">
    <name type="scientific">Rhizophagus irregularis</name>
    <dbReference type="NCBI Taxonomy" id="588596"/>
    <lineage>
        <taxon>Eukaryota</taxon>
        <taxon>Fungi</taxon>
        <taxon>Fungi incertae sedis</taxon>
        <taxon>Mucoromycota</taxon>
        <taxon>Glomeromycotina</taxon>
        <taxon>Glomeromycetes</taxon>
        <taxon>Glomerales</taxon>
        <taxon>Glomeraceae</taxon>
        <taxon>Rhizophagus</taxon>
    </lineage>
</organism>
<dbReference type="VEuPathDB" id="FungiDB:RhiirFUN_013286"/>
<evidence type="ECO:0000259" key="1">
    <source>
        <dbReference type="Pfam" id="PF01936"/>
    </source>
</evidence>
<dbReference type="EMBL" id="LLXJ01000108">
    <property type="protein sequence ID" value="PKC14971.1"/>
    <property type="molecule type" value="Genomic_DNA"/>
</dbReference>
<gene>
    <name evidence="3" type="ORF">RhiirA1_500298</name>
    <name evidence="2" type="ORF">RhiirA5_449965</name>
</gene>
<dbReference type="GO" id="GO:0004540">
    <property type="term" value="F:RNA nuclease activity"/>
    <property type="evidence" value="ECO:0007669"/>
    <property type="project" value="InterPro"/>
</dbReference>
<dbReference type="AlphaFoldDB" id="A0A2I1DWJ8"/>
<reference evidence="3 4" key="3">
    <citation type="submission" date="2017-10" db="EMBL/GenBank/DDBJ databases">
        <title>Extensive intraspecific genome diversity in a model arbuscular mycorrhizal fungus.</title>
        <authorList>
            <person name="Chen E.C.H."/>
            <person name="Morin E."/>
            <person name="Baudet D."/>
            <person name="Noel J."/>
            <person name="Ndikumana S."/>
            <person name="Charron P."/>
            <person name="St-Onge C."/>
            <person name="Giorgi J."/>
            <person name="Grigoriev I.V."/>
            <person name="Roux C."/>
            <person name="Martin F.M."/>
            <person name="Corradi N."/>
        </authorList>
    </citation>
    <scope>NUCLEOTIDE SEQUENCE [LARGE SCALE GENOMIC DNA]</scope>
    <source>
        <strain evidence="3 4">A1</strain>
    </source>
</reference>
<reference evidence="2 5" key="1">
    <citation type="submission" date="2016-04" db="EMBL/GenBank/DDBJ databases">
        <title>Genome analyses suggest a sexual origin of heterokaryosis in a supposedly ancient asexual fungus.</title>
        <authorList>
            <person name="Ropars J."/>
            <person name="Sedzielewska K."/>
            <person name="Noel J."/>
            <person name="Charron P."/>
            <person name="Farinelli L."/>
            <person name="Marton T."/>
            <person name="Kruger M."/>
            <person name="Pelin A."/>
            <person name="Brachmann A."/>
            <person name="Corradi N."/>
        </authorList>
    </citation>
    <scope>NUCLEOTIDE SEQUENCE [LARGE SCALE GENOMIC DNA]</scope>
    <source>
        <strain evidence="2 5">A5</strain>
    </source>
</reference>
<evidence type="ECO:0000313" key="4">
    <source>
        <dbReference type="Proteomes" id="UP000232688"/>
    </source>
</evidence>
<dbReference type="Pfam" id="PF01936">
    <property type="entry name" value="NYN"/>
    <property type="match status" value="1"/>
</dbReference>
<feature type="domain" description="NYN" evidence="1">
    <location>
        <begin position="120"/>
        <end position="234"/>
    </location>
</feature>
<dbReference type="VEuPathDB" id="FungiDB:RhiirFUN_013287"/>
<dbReference type="VEuPathDB" id="FungiDB:RhiirA1_500298"/>
<reference evidence="2 5" key="2">
    <citation type="submission" date="2017-09" db="EMBL/GenBank/DDBJ databases">
        <title>Extensive intraspecific genome diversity in a model arbuscular mycorrhizal fungus.</title>
        <authorList>
            <person name="Chen E.C."/>
            <person name="Morin E."/>
            <person name="Beaudet D."/>
            <person name="Noel J."/>
            <person name="Ndikumana S."/>
            <person name="Charron P."/>
            <person name="St-Onge C."/>
            <person name="Giorgi J."/>
            <person name="Grigoriev I.V."/>
            <person name="Roux C."/>
            <person name="Martin F.M."/>
            <person name="Corradi N."/>
        </authorList>
    </citation>
    <scope>NUCLEOTIDE SEQUENCE [LARGE SCALE GENOMIC DNA]</scope>
    <source>
        <strain evidence="2 5">A5</strain>
    </source>
</reference>
<dbReference type="OrthoDB" id="2432807at2759"/>
<dbReference type="Gene3D" id="3.40.50.1010">
    <property type="entry name" value="5'-nuclease"/>
    <property type="match status" value="1"/>
</dbReference>
<dbReference type="VEuPathDB" id="FungiDB:FUN_016546"/>
<evidence type="ECO:0000313" key="2">
    <source>
        <dbReference type="EMBL" id="PKC14971.1"/>
    </source>
</evidence>
<evidence type="ECO:0000313" key="5">
    <source>
        <dbReference type="Proteomes" id="UP000232722"/>
    </source>
</evidence>
<dbReference type="EMBL" id="LLXH01000207">
    <property type="protein sequence ID" value="PKC70665.1"/>
    <property type="molecule type" value="Genomic_DNA"/>
</dbReference>
<evidence type="ECO:0000313" key="3">
    <source>
        <dbReference type="EMBL" id="PKC70665.1"/>
    </source>
</evidence>
<protein>
    <recommendedName>
        <fullName evidence="1">NYN domain-containing protein</fullName>
    </recommendedName>
</protein>
<dbReference type="InterPro" id="IPR021139">
    <property type="entry name" value="NYN"/>
</dbReference>
<name>A0A2I1DWJ8_9GLOM</name>
<proteinExistence type="predicted"/>
<accession>A0A2I1DWJ8</accession>
<reference evidence="3 4" key="4">
    <citation type="submission" date="2017-10" db="EMBL/GenBank/DDBJ databases">
        <title>Genome analyses suggest a sexual origin of heterokaryosis in a supposedly ancient asexual fungus.</title>
        <authorList>
            <person name="Corradi N."/>
            <person name="Sedzielewska K."/>
            <person name="Noel J."/>
            <person name="Charron P."/>
            <person name="Farinelli L."/>
            <person name="Marton T."/>
            <person name="Kruger M."/>
            <person name="Pelin A."/>
            <person name="Brachmann A."/>
            <person name="Corradi N."/>
        </authorList>
    </citation>
    <scope>NUCLEOTIDE SEQUENCE [LARGE SCALE GENOMIC DNA]</scope>
    <source>
        <strain evidence="3 4">A1</strain>
    </source>
</reference>
<sequence>MTDANEATRCEFISAIYAHQSPSLKKITSQDIFIVLQKDISGEDSTGRVYAIKALEDLFKESLERTLYNRNFQMPVIELWRINFSLVSVNEEIINNCANINVNIQDTLGEVKSNIQLAFVFIDVSNIYIQGSKDVAKKENVYKNQVNVDYNRILRLVLDGRLGHDSVIIGSCDNPPWDELKTKGFNTSKLESSEYKEKEVDANIVAHIAEILYTERRPGTIILLAGDGDYRPIL</sequence>
<dbReference type="Proteomes" id="UP000232688">
    <property type="component" value="Unassembled WGS sequence"/>
</dbReference>
<dbReference type="Proteomes" id="UP000232722">
    <property type="component" value="Unassembled WGS sequence"/>
</dbReference>